<accession>A0A8T0P8C2</accession>
<dbReference type="AlphaFoldDB" id="A0A8T0P8C2"/>
<dbReference type="EMBL" id="CM029052">
    <property type="protein sequence ID" value="KAG2556432.1"/>
    <property type="molecule type" value="Genomic_DNA"/>
</dbReference>
<keyword evidence="4" id="KW-1185">Reference proteome</keyword>
<dbReference type="SUPFAM" id="SSF52047">
    <property type="entry name" value="RNI-like"/>
    <property type="match status" value="1"/>
</dbReference>
<dbReference type="PANTHER" id="PTHR36766:SF34">
    <property type="entry name" value="NB-ARC DOMAIN-CONTAINING PROTEIN"/>
    <property type="match status" value="1"/>
</dbReference>
<sequence>MEEEFASDIEQDLDVLESLEPPSGIGFLQIIGYQGPYLPCWMRKQRDSLCLEAIMSKQTSPSQFLWLIELSLEFLPNLKCLQGLVELPLLKNLSLTGMPNLEELWITSGLEIGQEEVRVQYCFPVLTNLTVKRCPKLYVKPYLPPCLEKLTVERSNEHLLSSSSLFSCPLKPDVDKSSPSCSVLGVVPCLKELRLDGLTVSSSVWEVLHHFSELELLGIHGCPDMRQLPTSIGSLTSLWQLQITRCSLCMLPEGLQHLTSIQHLELAECDALTMMPEWIGQLSVLQSLRISECPALESLPQSIKCLAALQELFIFGCRGLTKRYEEEVGDDCNLISHIPSVRIVDLELLARRLGACTSVNP</sequence>
<dbReference type="InterPro" id="IPR032675">
    <property type="entry name" value="LRR_dom_sf"/>
</dbReference>
<keyword evidence="1" id="KW-0433">Leucine-rich repeat</keyword>
<feature type="domain" description="R13L1/DRL21-like LRR repeat region" evidence="2">
    <location>
        <begin position="7"/>
        <end position="98"/>
    </location>
</feature>
<evidence type="ECO:0000313" key="3">
    <source>
        <dbReference type="EMBL" id="KAG2556432.1"/>
    </source>
</evidence>
<organism evidence="3 4">
    <name type="scientific">Panicum virgatum</name>
    <name type="common">Blackwell switchgrass</name>
    <dbReference type="NCBI Taxonomy" id="38727"/>
    <lineage>
        <taxon>Eukaryota</taxon>
        <taxon>Viridiplantae</taxon>
        <taxon>Streptophyta</taxon>
        <taxon>Embryophyta</taxon>
        <taxon>Tracheophyta</taxon>
        <taxon>Spermatophyta</taxon>
        <taxon>Magnoliopsida</taxon>
        <taxon>Liliopsida</taxon>
        <taxon>Poales</taxon>
        <taxon>Poaceae</taxon>
        <taxon>PACMAD clade</taxon>
        <taxon>Panicoideae</taxon>
        <taxon>Panicodae</taxon>
        <taxon>Paniceae</taxon>
        <taxon>Panicinae</taxon>
        <taxon>Panicum</taxon>
        <taxon>Panicum sect. Hiantes</taxon>
    </lineage>
</organism>
<name>A0A8T0P8C2_PANVG</name>
<evidence type="ECO:0000256" key="1">
    <source>
        <dbReference type="ARBA" id="ARBA00022614"/>
    </source>
</evidence>
<dbReference type="InterPro" id="IPR056789">
    <property type="entry name" value="LRR_R13L1-DRL21"/>
</dbReference>
<dbReference type="Proteomes" id="UP000823388">
    <property type="component" value="Chromosome 8N"/>
</dbReference>
<dbReference type="PANTHER" id="PTHR36766">
    <property type="entry name" value="PLANT BROAD-SPECTRUM MILDEW RESISTANCE PROTEIN RPW8"/>
    <property type="match status" value="1"/>
</dbReference>
<protein>
    <recommendedName>
        <fullName evidence="2">R13L1/DRL21-like LRR repeat region domain-containing protein</fullName>
    </recommendedName>
</protein>
<reference evidence="3" key="1">
    <citation type="submission" date="2020-05" db="EMBL/GenBank/DDBJ databases">
        <title>WGS assembly of Panicum virgatum.</title>
        <authorList>
            <person name="Lovell J.T."/>
            <person name="Jenkins J."/>
            <person name="Shu S."/>
            <person name="Juenger T.E."/>
            <person name="Schmutz J."/>
        </authorList>
    </citation>
    <scope>NUCLEOTIDE SEQUENCE</scope>
    <source>
        <strain evidence="3">AP13</strain>
    </source>
</reference>
<evidence type="ECO:0000313" key="4">
    <source>
        <dbReference type="Proteomes" id="UP000823388"/>
    </source>
</evidence>
<dbReference type="Pfam" id="PF25019">
    <property type="entry name" value="LRR_R13L1-DRL21"/>
    <property type="match status" value="1"/>
</dbReference>
<gene>
    <name evidence="3" type="ORF">PVAP13_8NG078302</name>
</gene>
<proteinExistence type="predicted"/>
<dbReference type="Gene3D" id="3.80.10.10">
    <property type="entry name" value="Ribonuclease Inhibitor"/>
    <property type="match status" value="1"/>
</dbReference>
<comment type="caution">
    <text evidence="3">The sequence shown here is derived from an EMBL/GenBank/DDBJ whole genome shotgun (WGS) entry which is preliminary data.</text>
</comment>
<evidence type="ECO:0000259" key="2">
    <source>
        <dbReference type="Pfam" id="PF25019"/>
    </source>
</evidence>